<comment type="caution">
    <text evidence="1">The sequence shown here is derived from an EMBL/GenBank/DDBJ whole genome shotgun (WGS) entry which is preliminary data.</text>
</comment>
<dbReference type="InterPro" id="IPR053204">
    <property type="entry name" value="Oxopyrrolidines_Biosynth-assoc"/>
</dbReference>
<sequence>MDVDYLQHALAGTAKVSEIARRDIDSDVWYLFILAAKSIDAHHPAQDRLTRLILWARELGALTRGLKRAQTSQIMEEEGDVQDFAEAKNEAQGGKGHDIVVQDAVTTHGRIWLDLPFMVQDIQDAWNNAMGSSTSSEHRSFSGCGLDIMTQALETSSSADSRSSVNDRVEPDPFITAAKPLTVLQLLAVVQIWLRYSGDKILQLGVSNHPCSEPGWNTGASSPGQLARDAGVDSAGFSQARFLFWKKRISDLKESEDEAVKEMATACSNIMTVL</sequence>
<keyword evidence="2" id="KW-1185">Reference proteome</keyword>
<organism evidence="1 2">
    <name type="scientific">Cladonia borealis</name>
    <dbReference type="NCBI Taxonomy" id="184061"/>
    <lineage>
        <taxon>Eukaryota</taxon>
        <taxon>Fungi</taxon>
        <taxon>Dikarya</taxon>
        <taxon>Ascomycota</taxon>
        <taxon>Pezizomycotina</taxon>
        <taxon>Lecanoromycetes</taxon>
        <taxon>OSLEUM clade</taxon>
        <taxon>Lecanoromycetidae</taxon>
        <taxon>Lecanorales</taxon>
        <taxon>Lecanorineae</taxon>
        <taxon>Cladoniaceae</taxon>
        <taxon>Cladonia</taxon>
    </lineage>
</organism>
<reference evidence="1" key="1">
    <citation type="submission" date="2023-03" db="EMBL/GenBank/DDBJ databases">
        <title>Complete genome of Cladonia borealis.</title>
        <authorList>
            <person name="Park H."/>
        </authorList>
    </citation>
    <scope>NUCLEOTIDE SEQUENCE</scope>
    <source>
        <strain evidence="1">ANT050790</strain>
    </source>
</reference>
<dbReference type="Pfam" id="PF12311">
    <property type="entry name" value="DUF3632"/>
    <property type="match status" value="1"/>
</dbReference>
<dbReference type="PANTHER" id="PTHR38797">
    <property type="entry name" value="NUCLEAR PORE COMPLEX PROTEIN NUP85-RELATED"/>
    <property type="match status" value="1"/>
</dbReference>
<dbReference type="AlphaFoldDB" id="A0AA39V7P8"/>
<dbReference type="EMBL" id="JAFEKC020000015">
    <property type="protein sequence ID" value="KAK0510705.1"/>
    <property type="molecule type" value="Genomic_DNA"/>
</dbReference>
<dbReference type="Proteomes" id="UP001166286">
    <property type="component" value="Unassembled WGS sequence"/>
</dbReference>
<evidence type="ECO:0000313" key="1">
    <source>
        <dbReference type="EMBL" id="KAK0510705.1"/>
    </source>
</evidence>
<evidence type="ECO:0000313" key="2">
    <source>
        <dbReference type="Proteomes" id="UP001166286"/>
    </source>
</evidence>
<proteinExistence type="predicted"/>
<gene>
    <name evidence="1" type="ORF">JMJ35_007137</name>
</gene>
<accession>A0AA39V7P8</accession>
<name>A0AA39V7P8_9LECA</name>
<dbReference type="InterPro" id="IPR022085">
    <property type="entry name" value="OpdG"/>
</dbReference>
<dbReference type="PANTHER" id="PTHR38797:SF4">
    <property type="entry name" value="NUCLEAR PORE COMPLEX PROTEIN NUP85"/>
    <property type="match status" value="1"/>
</dbReference>
<protein>
    <submittedName>
        <fullName evidence="1">Uncharacterized protein</fullName>
    </submittedName>
</protein>